<evidence type="ECO:0000259" key="1">
    <source>
        <dbReference type="PROSITE" id="PS51186"/>
    </source>
</evidence>
<dbReference type="CDD" id="cd04301">
    <property type="entry name" value="NAT_SF"/>
    <property type="match status" value="1"/>
</dbReference>
<keyword evidence="3" id="KW-1185">Reference proteome</keyword>
<keyword evidence="2" id="KW-0808">Transferase</keyword>
<dbReference type="InterPro" id="IPR000182">
    <property type="entry name" value="GNAT_dom"/>
</dbReference>
<feature type="domain" description="N-acetyltransferase" evidence="1">
    <location>
        <begin position="3"/>
        <end position="183"/>
    </location>
</feature>
<dbReference type="EMBL" id="BMPT01000030">
    <property type="protein sequence ID" value="GGM44164.1"/>
    <property type="molecule type" value="Genomic_DNA"/>
</dbReference>
<dbReference type="RefSeq" id="WP_171106106.1">
    <property type="nucleotide sequence ID" value="NZ_BMPT01000030.1"/>
</dbReference>
<sequence>MPYVVRRASSSDLDRAARVLAAAFDAYPWTRWALPAEGYRERLEEVQRLYLGHAAEHGAVLVDDGVRAVAAFLPPDAPDLAEAVGRRVAELHGQRWASLVALELPALPPQAWVLATVGVDPAHRGAGLGTAVVRAGLKVADEAGAPVGLETSDERNVRLYERLGFATVAVTQVPDGPAVHTMVRG</sequence>
<evidence type="ECO:0000313" key="3">
    <source>
        <dbReference type="Proteomes" id="UP000655589"/>
    </source>
</evidence>
<reference evidence="2" key="1">
    <citation type="journal article" date="2014" name="Int. J. Syst. Evol. Microbiol.">
        <title>Complete genome sequence of Corynebacterium casei LMG S-19264T (=DSM 44701T), isolated from a smear-ripened cheese.</title>
        <authorList>
            <consortium name="US DOE Joint Genome Institute (JGI-PGF)"/>
            <person name="Walter F."/>
            <person name="Albersmeier A."/>
            <person name="Kalinowski J."/>
            <person name="Ruckert C."/>
        </authorList>
    </citation>
    <scope>NUCLEOTIDE SEQUENCE</scope>
    <source>
        <strain evidence="2">JCM 3051</strain>
    </source>
</reference>
<accession>A0A8H9GTP2</accession>
<dbReference type="Gene3D" id="3.40.630.30">
    <property type="match status" value="1"/>
</dbReference>
<reference evidence="2" key="2">
    <citation type="submission" date="2020-09" db="EMBL/GenBank/DDBJ databases">
        <authorList>
            <person name="Sun Q."/>
            <person name="Ohkuma M."/>
        </authorList>
    </citation>
    <scope>NUCLEOTIDE SEQUENCE</scope>
    <source>
        <strain evidence="2">JCM 3051</strain>
    </source>
</reference>
<dbReference type="SUPFAM" id="SSF55729">
    <property type="entry name" value="Acyl-CoA N-acyltransferases (Nat)"/>
    <property type="match status" value="1"/>
</dbReference>
<proteinExistence type="predicted"/>
<protein>
    <submittedName>
        <fullName evidence="2">N-acetyltransferase</fullName>
    </submittedName>
</protein>
<name>A0A8H9GTP2_9MICO</name>
<organism evidence="2 3">
    <name type="scientific">Promicromonospora citrea</name>
    <dbReference type="NCBI Taxonomy" id="43677"/>
    <lineage>
        <taxon>Bacteria</taxon>
        <taxon>Bacillati</taxon>
        <taxon>Actinomycetota</taxon>
        <taxon>Actinomycetes</taxon>
        <taxon>Micrococcales</taxon>
        <taxon>Promicromonosporaceae</taxon>
        <taxon>Promicromonospora</taxon>
    </lineage>
</organism>
<dbReference type="GO" id="GO:0016747">
    <property type="term" value="F:acyltransferase activity, transferring groups other than amino-acyl groups"/>
    <property type="evidence" value="ECO:0007669"/>
    <property type="project" value="InterPro"/>
</dbReference>
<dbReference type="Pfam" id="PF00583">
    <property type="entry name" value="Acetyltransf_1"/>
    <property type="match status" value="1"/>
</dbReference>
<dbReference type="PANTHER" id="PTHR42791">
    <property type="entry name" value="GNAT FAMILY ACETYLTRANSFERASE"/>
    <property type="match status" value="1"/>
</dbReference>
<dbReference type="Proteomes" id="UP000655589">
    <property type="component" value="Unassembled WGS sequence"/>
</dbReference>
<gene>
    <name evidence="2" type="ORF">GCM10010102_44520</name>
</gene>
<evidence type="ECO:0000313" key="2">
    <source>
        <dbReference type="EMBL" id="GGM44164.1"/>
    </source>
</evidence>
<dbReference type="InterPro" id="IPR052523">
    <property type="entry name" value="Trichothecene_AcTrans"/>
</dbReference>
<dbReference type="PROSITE" id="PS51186">
    <property type="entry name" value="GNAT"/>
    <property type="match status" value="1"/>
</dbReference>
<dbReference type="AlphaFoldDB" id="A0A8H9GTP2"/>
<dbReference type="InterPro" id="IPR016181">
    <property type="entry name" value="Acyl_CoA_acyltransferase"/>
</dbReference>
<dbReference type="PANTHER" id="PTHR42791:SF1">
    <property type="entry name" value="N-ACETYLTRANSFERASE DOMAIN-CONTAINING PROTEIN"/>
    <property type="match status" value="1"/>
</dbReference>
<comment type="caution">
    <text evidence="2">The sequence shown here is derived from an EMBL/GenBank/DDBJ whole genome shotgun (WGS) entry which is preliminary data.</text>
</comment>